<gene>
    <name evidence="8" type="ORF">D2V05_04685</name>
    <name evidence="9" type="ORF">FQ017_04650</name>
</gene>
<evidence type="ECO:0000313" key="11">
    <source>
        <dbReference type="Proteomes" id="UP000321621"/>
    </source>
</evidence>
<evidence type="ECO:0000256" key="5">
    <source>
        <dbReference type="ARBA" id="ARBA00023136"/>
    </source>
</evidence>
<feature type="transmembrane region" description="Helical" evidence="6">
    <location>
        <begin position="249"/>
        <end position="268"/>
    </location>
</feature>
<feature type="transmembrane region" description="Helical" evidence="6">
    <location>
        <begin position="70"/>
        <end position="91"/>
    </location>
</feature>
<dbReference type="InterPro" id="IPR000620">
    <property type="entry name" value="EamA_dom"/>
</dbReference>
<evidence type="ECO:0000313" key="10">
    <source>
        <dbReference type="Proteomes" id="UP000266691"/>
    </source>
</evidence>
<dbReference type="Pfam" id="PF00892">
    <property type="entry name" value="EamA"/>
    <property type="match status" value="2"/>
</dbReference>
<evidence type="ECO:0000313" key="8">
    <source>
        <dbReference type="EMBL" id="RIV45879.1"/>
    </source>
</evidence>
<organism evidence="8 10">
    <name type="scientific">Flagellimonas pelagia</name>
    <dbReference type="NCBI Taxonomy" id="2306998"/>
    <lineage>
        <taxon>Bacteria</taxon>
        <taxon>Pseudomonadati</taxon>
        <taxon>Bacteroidota</taxon>
        <taxon>Flavobacteriia</taxon>
        <taxon>Flavobacteriales</taxon>
        <taxon>Flavobacteriaceae</taxon>
        <taxon>Flagellimonas</taxon>
    </lineage>
</organism>
<feature type="transmembrane region" description="Helical" evidence="6">
    <location>
        <begin position="185"/>
        <end position="206"/>
    </location>
</feature>
<dbReference type="OrthoDB" id="9813617at2"/>
<dbReference type="PANTHER" id="PTHR32322">
    <property type="entry name" value="INNER MEMBRANE TRANSPORTER"/>
    <property type="match status" value="1"/>
</dbReference>
<feature type="transmembrane region" description="Helical" evidence="6">
    <location>
        <begin position="7"/>
        <end position="27"/>
    </location>
</feature>
<keyword evidence="2" id="KW-1003">Cell membrane</keyword>
<keyword evidence="5 6" id="KW-0472">Membrane</keyword>
<dbReference type="AlphaFoldDB" id="A0A3A1NKL0"/>
<keyword evidence="11" id="KW-1185">Reference proteome</keyword>
<feature type="transmembrane region" description="Helical" evidence="6">
    <location>
        <begin position="274"/>
        <end position="292"/>
    </location>
</feature>
<proteinExistence type="predicted"/>
<feature type="domain" description="EamA" evidence="7">
    <location>
        <begin position="6"/>
        <end position="143"/>
    </location>
</feature>
<feature type="transmembrane region" description="Helical" evidence="6">
    <location>
        <begin position="218"/>
        <end position="237"/>
    </location>
</feature>
<name>A0A3A1NKL0_9FLAO</name>
<protein>
    <submittedName>
        <fullName evidence="9">EamA family transporter</fullName>
    </submittedName>
    <submittedName>
        <fullName evidence="8">EamA/RhaT family transporter</fullName>
    </submittedName>
</protein>
<keyword evidence="4 6" id="KW-1133">Transmembrane helix</keyword>
<dbReference type="Gene3D" id="1.10.3730.20">
    <property type="match status" value="1"/>
</dbReference>
<evidence type="ECO:0000313" key="9">
    <source>
        <dbReference type="EMBL" id="TXJ98640.1"/>
    </source>
</evidence>
<dbReference type="SUPFAM" id="SSF103481">
    <property type="entry name" value="Multidrug resistance efflux transporter EmrE"/>
    <property type="match status" value="2"/>
</dbReference>
<dbReference type="InterPro" id="IPR037185">
    <property type="entry name" value="EmrE-like"/>
</dbReference>
<dbReference type="GO" id="GO:0005886">
    <property type="term" value="C:plasma membrane"/>
    <property type="evidence" value="ECO:0007669"/>
    <property type="project" value="UniProtKB-SubCell"/>
</dbReference>
<sequence>MSNKSLGIFYGIVGVILFSSKAVMVKLAYEYHVDTLDLLLFRMLFSLPFYLFILFLIRKKKPSVSISVKDYAWLFLFGFVGYYLASYFDFLGLNYIKAGLERIILFVYPTIVVFLSWLFFKQKINKVQSVAIIITYIGVVITFWSELDITGNGVLWGGFLVLLSAITYASYLVGSGWLIPKFGMLRFTCYAMIISTTCIMAHYLIAGSWQLWEYPLPVYLYGFAMAILATLIPSFLVSASIERLGASNFSILGSLGPVSTILLAFVFLNERLTYWQLLGMMVVIFGVTYLSIQRKKRAKA</sequence>
<feature type="transmembrane region" description="Helical" evidence="6">
    <location>
        <begin position="103"/>
        <end position="120"/>
    </location>
</feature>
<dbReference type="Proteomes" id="UP000266691">
    <property type="component" value="Unassembled WGS sequence"/>
</dbReference>
<dbReference type="EMBL" id="QXFI01000013">
    <property type="protein sequence ID" value="RIV45879.1"/>
    <property type="molecule type" value="Genomic_DNA"/>
</dbReference>
<evidence type="ECO:0000256" key="1">
    <source>
        <dbReference type="ARBA" id="ARBA00004651"/>
    </source>
</evidence>
<reference evidence="9 11" key="2">
    <citation type="submission" date="2019-07" db="EMBL/GenBank/DDBJ databases">
        <title>Draft genome of two Muricauda strains isolated from deep sea.</title>
        <authorList>
            <person name="Sun C."/>
        </authorList>
    </citation>
    <scope>NUCLEOTIDE SEQUENCE [LARGE SCALE GENOMIC DNA]</scope>
    <source>
        <strain evidence="9 11">72</strain>
    </source>
</reference>
<dbReference type="InterPro" id="IPR050638">
    <property type="entry name" value="AA-Vitamin_Transporters"/>
</dbReference>
<dbReference type="EMBL" id="VNWK01000013">
    <property type="protein sequence ID" value="TXJ98640.1"/>
    <property type="molecule type" value="Genomic_DNA"/>
</dbReference>
<dbReference type="RefSeq" id="WP_119646369.1">
    <property type="nucleotide sequence ID" value="NZ_QXFI01000013.1"/>
</dbReference>
<reference evidence="8 10" key="1">
    <citation type="submission" date="2018-08" db="EMBL/GenBank/DDBJ databases">
        <title>Proposal of Muricauda 72 sp.nov. and Muricauda NH166 sp.nov., isolated from seawater.</title>
        <authorList>
            <person name="Cheng H."/>
            <person name="Wu Y.-H."/>
            <person name="Guo L.-L."/>
            <person name="Xu X.-W."/>
        </authorList>
    </citation>
    <scope>NUCLEOTIDE SEQUENCE [LARGE SCALE GENOMIC DNA]</scope>
    <source>
        <strain evidence="8 10">72</strain>
    </source>
</reference>
<feature type="transmembrane region" description="Helical" evidence="6">
    <location>
        <begin position="39"/>
        <end position="58"/>
    </location>
</feature>
<evidence type="ECO:0000256" key="2">
    <source>
        <dbReference type="ARBA" id="ARBA00022475"/>
    </source>
</evidence>
<keyword evidence="3 6" id="KW-0812">Transmembrane</keyword>
<dbReference type="Proteomes" id="UP000321621">
    <property type="component" value="Unassembled WGS sequence"/>
</dbReference>
<feature type="transmembrane region" description="Helical" evidence="6">
    <location>
        <begin position="153"/>
        <end position="173"/>
    </location>
</feature>
<feature type="transmembrane region" description="Helical" evidence="6">
    <location>
        <begin position="127"/>
        <end position="147"/>
    </location>
</feature>
<comment type="subcellular location">
    <subcellularLocation>
        <location evidence="1">Cell membrane</location>
        <topology evidence="1">Multi-pass membrane protein</topology>
    </subcellularLocation>
</comment>
<dbReference type="PANTHER" id="PTHR32322:SF18">
    <property type="entry name" value="S-ADENOSYLMETHIONINE_S-ADENOSYLHOMOCYSTEINE TRANSPORTER"/>
    <property type="match status" value="1"/>
</dbReference>
<evidence type="ECO:0000259" key="7">
    <source>
        <dbReference type="Pfam" id="PF00892"/>
    </source>
</evidence>
<comment type="caution">
    <text evidence="8">The sequence shown here is derived from an EMBL/GenBank/DDBJ whole genome shotgun (WGS) entry which is preliminary data.</text>
</comment>
<evidence type="ECO:0000256" key="4">
    <source>
        <dbReference type="ARBA" id="ARBA00022989"/>
    </source>
</evidence>
<accession>A0A3A1NKL0</accession>
<evidence type="ECO:0000256" key="3">
    <source>
        <dbReference type="ARBA" id="ARBA00022692"/>
    </source>
</evidence>
<evidence type="ECO:0000256" key="6">
    <source>
        <dbReference type="SAM" id="Phobius"/>
    </source>
</evidence>
<feature type="domain" description="EamA" evidence="7">
    <location>
        <begin position="156"/>
        <end position="291"/>
    </location>
</feature>